<dbReference type="SUPFAM" id="SSF53098">
    <property type="entry name" value="Ribonuclease H-like"/>
    <property type="match status" value="1"/>
</dbReference>
<dbReference type="Proteomes" id="UP000740883">
    <property type="component" value="Unassembled WGS sequence"/>
</dbReference>
<dbReference type="GO" id="GO:0005634">
    <property type="term" value="C:nucleus"/>
    <property type="evidence" value="ECO:0007669"/>
    <property type="project" value="UniProtKB-ARBA"/>
</dbReference>
<dbReference type="InterPro" id="IPR012337">
    <property type="entry name" value="RNaseH-like_sf"/>
</dbReference>
<dbReference type="GO" id="GO:0003676">
    <property type="term" value="F:nucleic acid binding"/>
    <property type="evidence" value="ECO:0007669"/>
    <property type="project" value="InterPro"/>
</dbReference>
<feature type="domain" description="Integrase catalytic" evidence="1">
    <location>
        <begin position="57"/>
        <end position="196"/>
    </location>
</feature>
<keyword evidence="3" id="KW-1185">Reference proteome</keyword>
<dbReference type="GO" id="GO:0015074">
    <property type="term" value="P:DNA integration"/>
    <property type="evidence" value="ECO:0007669"/>
    <property type="project" value="InterPro"/>
</dbReference>
<evidence type="ECO:0000313" key="3">
    <source>
        <dbReference type="Proteomes" id="UP000740883"/>
    </source>
</evidence>
<protein>
    <recommendedName>
        <fullName evidence="1">Integrase catalytic domain-containing protein</fullName>
    </recommendedName>
</protein>
<dbReference type="EMBL" id="SBJO01000154">
    <property type="protein sequence ID" value="KAF9762576.1"/>
    <property type="molecule type" value="Genomic_DNA"/>
</dbReference>
<evidence type="ECO:0000259" key="1">
    <source>
        <dbReference type="PROSITE" id="PS50994"/>
    </source>
</evidence>
<dbReference type="PROSITE" id="PS50994">
    <property type="entry name" value="INTEGRASE"/>
    <property type="match status" value="1"/>
</dbReference>
<dbReference type="InterPro" id="IPR036397">
    <property type="entry name" value="RNaseH_sf"/>
</dbReference>
<accession>A0A9P6KYP6</accession>
<comment type="caution">
    <text evidence="2">The sequence shown here is derived from an EMBL/GenBank/DDBJ whole genome shotgun (WGS) entry which is preliminary data.</text>
</comment>
<dbReference type="OrthoDB" id="4037325at2759"/>
<dbReference type="PANTHER" id="PTHR37984">
    <property type="entry name" value="PROTEIN CBG26694"/>
    <property type="match status" value="1"/>
</dbReference>
<reference evidence="2 3" key="1">
    <citation type="journal article" date="2020" name="Genome Biol. Evol.">
        <title>Comparative genomics of strictly vertically transmitted, feminizing microsporidia endosymbionts of amphipod crustaceans.</title>
        <authorList>
            <person name="Cormier A."/>
            <person name="Chebbi M.A."/>
            <person name="Giraud I."/>
            <person name="Wattier R."/>
            <person name="Teixeira M."/>
            <person name="Gilbert C."/>
            <person name="Rigaud T."/>
            <person name="Cordaux R."/>
        </authorList>
    </citation>
    <scope>NUCLEOTIDE SEQUENCE [LARGE SCALE GENOMIC DNA]</scope>
    <source>
        <strain evidence="2 3">Ou3-Ou53</strain>
    </source>
</reference>
<gene>
    <name evidence="2" type="ORF">NGRA_1918</name>
</gene>
<proteinExistence type="predicted"/>
<sequence>MHEKAHHTGINTLYNTIKNVFFIKNIKRANNIVVHNCIKCIEYKSNVARADSQYKIRAAAPFEKISSDIYGPFDTTNYRTKQDTEKGYFITITDLYTRFTQISFTTTIKGPDVVKSFEKWLSRFDTPKTIISDNGTQYLSKEVKEYLKGNHINHIVTPIYHPQSNGISERINGTLSEILSMNIGESMEGIVRRATE</sequence>
<dbReference type="InterPro" id="IPR001584">
    <property type="entry name" value="Integrase_cat-core"/>
</dbReference>
<dbReference type="PANTHER" id="PTHR37984:SF5">
    <property type="entry name" value="PROTEIN NYNRIN-LIKE"/>
    <property type="match status" value="1"/>
</dbReference>
<dbReference type="Gene3D" id="3.30.420.10">
    <property type="entry name" value="Ribonuclease H-like superfamily/Ribonuclease H"/>
    <property type="match status" value="1"/>
</dbReference>
<name>A0A9P6KYP6_9MICR</name>
<dbReference type="InterPro" id="IPR050951">
    <property type="entry name" value="Retrovirus_Pol_polyprotein"/>
</dbReference>
<evidence type="ECO:0000313" key="2">
    <source>
        <dbReference type="EMBL" id="KAF9762576.1"/>
    </source>
</evidence>
<dbReference type="AlphaFoldDB" id="A0A9P6KYP6"/>
<dbReference type="Pfam" id="PF00665">
    <property type="entry name" value="rve"/>
    <property type="match status" value="1"/>
</dbReference>
<organism evidence="2 3">
    <name type="scientific">Nosema granulosis</name>
    <dbReference type="NCBI Taxonomy" id="83296"/>
    <lineage>
        <taxon>Eukaryota</taxon>
        <taxon>Fungi</taxon>
        <taxon>Fungi incertae sedis</taxon>
        <taxon>Microsporidia</taxon>
        <taxon>Nosematidae</taxon>
        <taxon>Nosema</taxon>
    </lineage>
</organism>